<gene>
    <name evidence="2" type="ORF">Daura_04105</name>
</gene>
<dbReference type="InterPro" id="IPR036390">
    <property type="entry name" value="WH_DNA-bd_sf"/>
</dbReference>
<proteinExistence type="predicted"/>
<evidence type="ECO:0000313" key="3">
    <source>
        <dbReference type="Proteomes" id="UP001058003"/>
    </source>
</evidence>
<dbReference type="PANTHER" id="PTHR33169:SF27">
    <property type="entry name" value="TRANSCRIPTIONAL REGULATOR PADR FAMILY PROTEIN"/>
    <property type="match status" value="1"/>
</dbReference>
<dbReference type="Proteomes" id="UP001058003">
    <property type="component" value="Chromosome"/>
</dbReference>
<organism evidence="2 3">
    <name type="scientific">Dactylosporangium aurantiacum</name>
    <dbReference type="NCBI Taxonomy" id="35754"/>
    <lineage>
        <taxon>Bacteria</taxon>
        <taxon>Bacillati</taxon>
        <taxon>Actinomycetota</taxon>
        <taxon>Actinomycetes</taxon>
        <taxon>Micromonosporales</taxon>
        <taxon>Micromonosporaceae</taxon>
        <taxon>Dactylosporangium</taxon>
    </lineage>
</organism>
<dbReference type="EMBL" id="CP073767">
    <property type="protein sequence ID" value="UWZ55432.1"/>
    <property type="molecule type" value="Genomic_DNA"/>
</dbReference>
<protein>
    <submittedName>
        <fullName evidence="2">PadR family transcriptional regulator</fullName>
    </submittedName>
</protein>
<dbReference type="KEGG" id="daur:Daura_04105"/>
<sequence>MPRLPHTSPQTLLVFETLLAAPDAWRYGYDLSRETGLASGSLYPILMRLAEGSLLETRWEPAEQPGRPPRHLYRLTPDGAALAAERLARRAAAEAARVAPAARLRPRAAS</sequence>
<dbReference type="InterPro" id="IPR036388">
    <property type="entry name" value="WH-like_DNA-bd_sf"/>
</dbReference>
<name>A0A9Q9IKA1_9ACTN</name>
<feature type="domain" description="Transcription regulator PadR N-terminal" evidence="1">
    <location>
        <begin position="36"/>
        <end position="82"/>
    </location>
</feature>
<dbReference type="PANTHER" id="PTHR33169">
    <property type="entry name" value="PADR-FAMILY TRANSCRIPTIONAL REGULATOR"/>
    <property type="match status" value="1"/>
</dbReference>
<dbReference type="InterPro" id="IPR005149">
    <property type="entry name" value="Tscrpt_reg_PadR_N"/>
</dbReference>
<dbReference type="RefSeq" id="WP_033366853.1">
    <property type="nucleotide sequence ID" value="NZ_CP073767.1"/>
</dbReference>
<reference evidence="2" key="1">
    <citation type="submission" date="2021-04" db="EMBL/GenBank/DDBJ databases">
        <title>Dactylosporangium aurantiacum NRRL B-8018 full assembly.</title>
        <authorList>
            <person name="Hartkoorn R.C."/>
            <person name="Beaudoing E."/>
            <person name="Hot D."/>
        </authorList>
    </citation>
    <scope>NUCLEOTIDE SEQUENCE</scope>
    <source>
        <strain evidence="2">NRRL B-8018</strain>
    </source>
</reference>
<dbReference type="InterPro" id="IPR052509">
    <property type="entry name" value="Metal_resp_DNA-bind_regulator"/>
</dbReference>
<accession>A0A9Q9IKA1</accession>
<evidence type="ECO:0000313" key="2">
    <source>
        <dbReference type="EMBL" id="UWZ55432.1"/>
    </source>
</evidence>
<dbReference type="SUPFAM" id="SSF46785">
    <property type="entry name" value="Winged helix' DNA-binding domain"/>
    <property type="match status" value="1"/>
</dbReference>
<keyword evidence="3" id="KW-1185">Reference proteome</keyword>
<dbReference type="Pfam" id="PF03551">
    <property type="entry name" value="PadR"/>
    <property type="match status" value="1"/>
</dbReference>
<dbReference type="AlphaFoldDB" id="A0A9Q9IKA1"/>
<evidence type="ECO:0000259" key="1">
    <source>
        <dbReference type="Pfam" id="PF03551"/>
    </source>
</evidence>
<dbReference type="OrthoDB" id="122286at2"/>
<dbReference type="Gene3D" id="1.10.10.10">
    <property type="entry name" value="Winged helix-like DNA-binding domain superfamily/Winged helix DNA-binding domain"/>
    <property type="match status" value="1"/>
</dbReference>